<evidence type="ECO:0000256" key="2">
    <source>
        <dbReference type="ARBA" id="ARBA00008919"/>
    </source>
</evidence>
<evidence type="ECO:0000256" key="7">
    <source>
        <dbReference type="ARBA" id="ARBA00022989"/>
    </source>
</evidence>
<keyword evidence="3" id="KW-0328">Glycosyltransferase</keyword>
<keyword evidence="7" id="KW-1133">Transmembrane helix</keyword>
<evidence type="ECO:0000256" key="3">
    <source>
        <dbReference type="ARBA" id="ARBA00022676"/>
    </source>
</evidence>
<evidence type="ECO:0000256" key="6">
    <source>
        <dbReference type="ARBA" id="ARBA00022968"/>
    </source>
</evidence>
<keyword evidence="13" id="KW-1185">Reference proteome</keyword>
<dbReference type="InterPro" id="IPR055270">
    <property type="entry name" value="Glyco_tran_10_C"/>
</dbReference>
<dbReference type="Pfam" id="PF00852">
    <property type="entry name" value="Glyco_transf_10"/>
    <property type="match status" value="1"/>
</dbReference>
<name>A0ABU5AHD0_9HYPH</name>
<evidence type="ECO:0000256" key="4">
    <source>
        <dbReference type="ARBA" id="ARBA00022679"/>
    </source>
</evidence>
<evidence type="ECO:0000256" key="9">
    <source>
        <dbReference type="ARBA" id="ARBA00023180"/>
    </source>
</evidence>
<comment type="subcellular location">
    <subcellularLocation>
        <location evidence="1">Membrane</location>
        <topology evidence="1">Single-pass membrane protein</topology>
    </subcellularLocation>
</comment>
<feature type="domain" description="Fucosyltransferase N-terminal" evidence="11">
    <location>
        <begin position="4"/>
        <end position="106"/>
    </location>
</feature>
<dbReference type="Pfam" id="PF17039">
    <property type="entry name" value="Glyco_tran_10_N"/>
    <property type="match status" value="1"/>
</dbReference>
<comment type="caution">
    <text evidence="12">The sequence shown here is derived from an EMBL/GenBank/DDBJ whole genome shotgun (WGS) entry which is preliminary data.</text>
</comment>
<keyword evidence="5" id="KW-0812">Transmembrane</keyword>
<keyword evidence="8" id="KW-0472">Membrane</keyword>
<dbReference type="InterPro" id="IPR038577">
    <property type="entry name" value="GT10-like_C_sf"/>
</dbReference>
<proteinExistence type="inferred from homology"/>
<gene>
    <name evidence="12" type="ORF">RFM23_03470</name>
</gene>
<keyword evidence="4" id="KW-0808">Transferase</keyword>
<keyword evidence="9" id="KW-0325">Glycoprotein</keyword>
<protein>
    <submittedName>
        <fullName evidence="12">Glycosyltransferase family 10</fullName>
    </submittedName>
</protein>
<keyword evidence="6" id="KW-0735">Signal-anchor</keyword>
<evidence type="ECO:0000313" key="12">
    <source>
        <dbReference type="EMBL" id="MDX8536676.1"/>
    </source>
</evidence>
<evidence type="ECO:0000256" key="8">
    <source>
        <dbReference type="ARBA" id="ARBA00023136"/>
    </source>
</evidence>
<organism evidence="12 13">
    <name type="scientific">Mesorhizobium abyssinicae</name>
    <dbReference type="NCBI Taxonomy" id="1209958"/>
    <lineage>
        <taxon>Bacteria</taxon>
        <taxon>Pseudomonadati</taxon>
        <taxon>Pseudomonadota</taxon>
        <taxon>Alphaproteobacteria</taxon>
        <taxon>Hyphomicrobiales</taxon>
        <taxon>Phyllobacteriaceae</taxon>
        <taxon>Mesorhizobium</taxon>
    </lineage>
</organism>
<sequence>MPSNQPLILFYTTFFGKPVDISAIPACAVPVEWTNDRRRLAEAAAVVFHLPDYREIGDARKYTGQTWVAWSMENPQNYPRAAAPGFMRHFDLTMTHESGSDIWTPYLQEASWWEAIRNSAIPSKTESAPVVRFQSASIDLSGRGAFAAELAGHIGVDSYGRYRPTRQIEGPDLGSRTKIETIGRYHFCLALENSIAPDYVTEKIFDPLCAGSVPVYLGAPNVGEFVPANSYIDATAFGTPAELAAYLRHLLETPQAYEAYFAWRSQPLPGPLASRLALLETPAKCRLAERIHQRLQQGQGLSAGRPTLPFGGLSFLRTRLRRWRKAHRRR</sequence>
<evidence type="ECO:0000313" key="13">
    <source>
        <dbReference type="Proteomes" id="UP001276564"/>
    </source>
</evidence>
<accession>A0ABU5AHD0</accession>
<comment type="similarity">
    <text evidence="2">Belongs to the glycosyltransferase 10 family.</text>
</comment>
<dbReference type="Proteomes" id="UP001276564">
    <property type="component" value="Unassembled WGS sequence"/>
</dbReference>
<evidence type="ECO:0000256" key="5">
    <source>
        <dbReference type="ARBA" id="ARBA00022692"/>
    </source>
</evidence>
<dbReference type="InterPro" id="IPR031481">
    <property type="entry name" value="Glyco_tran_10_N"/>
</dbReference>
<reference evidence="12 13" key="1">
    <citation type="submission" date="2023-08" db="EMBL/GenBank/DDBJ databases">
        <title>Implementing the SeqCode for naming new Mesorhizobium species isolated from Vachellia karroo root nodules.</title>
        <authorList>
            <person name="Van Lill M."/>
        </authorList>
    </citation>
    <scope>NUCLEOTIDE SEQUENCE [LARGE SCALE GENOMIC DNA]</scope>
    <source>
        <strain evidence="12 13">VK4B</strain>
    </source>
</reference>
<dbReference type="SUPFAM" id="SSF53756">
    <property type="entry name" value="UDP-Glycosyltransferase/glycogen phosphorylase"/>
    <property type="match status" value="1"/>
</dbReference>
<evidence type="ECO:0000256" key="1">
    <source>
        <dbReference type="ARBA" id="ARBA00004167"/>
    </source>
</evidence>
<evidence type="ECO:0000259" key="11">
    <source>
        <dbReference type="Pfam" id="PF17039"/>
    </source>
</evidence>
<dbReference type="InterPro" id="IPR001503">
    <property type="entry name" value="Glyco_trans_10"/>
</dbReference>
<dbReference type="EMBL" id="JAVIIP010000002">
    <property type="protein sequence ID" value="MDX8536676.1"/>
    <property type="molecule type" value="Genomic_DNA"/>
</dbReference>
<dbReference type="PANTHER" id="PTHR11929:SF194">
    <property type="entry name" value="ALPHA-(1,3)-FUCOSYLTRANSFERASE 10"/>
    <property type="match status" value="1"/>
</dbReference>
<feature type="domain" description="Fucosyltransferase C-terminal" evidence="10">
    <location>
        <begin position="130"/>
        <end position="296"/>
    </location>
</feature>
<dbReference type="PANTHER" id="PTHR11929">
    <property type="entry name" value="ALPHA- 1,3 -FUCOSYLTRANSFERASE"/>
    <property type="match status" value="1"/>
</dbReference>
<evidence type="ECO:0000259" key="10">
    <source>
        <dbReference type="Pfam" id="PF00852"/>
    </source>
</evidence>
<dbReference type="Gene3D" id="3.40.50.11660">
    <property type="entry name" value="Glycosyl transferase family 10, C-terminal domain"/>
    <property type="match status" value="1"/>
</dbReference>